<dbReference type="EMBL" id="FQXR01000004">
    <property type="protein sequence ID" value="SHH77062.1"/>
    <property type="molecule type" value="Genomic_DNA"/>
</dbReference>
<feature type="transmembrane region" description="Helical" evidence="7">
    <location>
        <begin position="175"/>
        <end position="192"/>
    </location>
</feature>
<evidence type="ECO:0000256" key="1">
    <source>
        <dbReference type="ARBA" id="ARBA00004651"/>
    </source>
</evidence>
<evidence type="ECO:0000313" key="10">
    <source>
        <dbReference type="Proteomes" id="UP000184389"/>
    </source>
</evidence>
<feature type="transmembrane region" description="Helical" evidence="7">
    <location>
        <begin position="114"/>
        <end position="138"/>
    </location>
</feature>
<gene>
    <name evidence="9" type="ORF">SAMN02745180_00989</name>
</gene>
<dbReference type="Pfam" id="PF12911">
    <property type="entry name" value="OppC_N"/>
    <property type="match status" value="1"/>
</dbReference>
<feature type="transmembrane region" description="Helical" evidence="7">
    <location>
        <begin position="49"/>
        <end position="70"/>
    </location>
</feature>
<keyword evidence="4 7" id="KW-0812">Transmembrane</keyword>
<comment type="subcellular location">
    <subcellularLocation>
        <location evidence="1 7">Cell membrane</location>
        <topology evidence="1 7">Multi-pass membrane protein</topology>
    </subcellularLocation>
</comment>
<dbReference type="PANTHER" id="PTHR43386:SF22">
    <property type="entry name" value="OLIGOPEPTIDE TRANSPORT SYSTEM PERMEASE PROTEIN OPPC"/>
    <property type="match status" value="1"/>
</dbReference>
<evidence type="ECO:0000259" key="8">
    <source>
        <dbReference type="PROSITE" id="PS50928"/>
    </source>
</evidence>
<feature type="domain" description="ABC transmembrane type-1" evidence="8">
    <location>
        <begin position="110"/>
        <end position="299"/>
    </location>
</feature>
<dbReference type="CDD" id="cd06261">
    <property type="entry name" value="TM_PBP2"/>
    <property type="match status" value="1"/>
</dbReference>
<dbReference type="STRING" id="1123281.SAMN02745180_00989"/>
<keyword evidence="6 7" id="KW-0472">Membrane</keyword>
<evidence type="ECO:0000256" key="4">
    <source>
        <dbReference type="ARBA" id="ARBA00022692"/>
    </source>
</evidence>
<evidence type="ECO:0000256" key="2">
    <source>
        <dbReference type="ARBA" id="ARBA00022448"/>
    </source>
</evidence>
<name>A0A1M5VP78_9FIRM</name>
<dbReference type="InterPro" id="IPR025966">
    <property type="entry name" value="OppC_N"/>
</dbReference>
<dbReference type="PANTHER" id="PTHR43386">
    <property type="entry name" value="OLIGOPEPTIDE TRANSPORT SYSTEM PERMEASE PROTEIN APPC"/>
    <property type="match status" value="1"/>
</dbReference>
<dbReference type="GO" id="GO:0055085">
    <property type="term" value="P:transmembrane transport"/>
    <property type="evidence" value="ECO:0007669"/>
    <property type="project" value="InterPro"/>
</dbReference>
<evidence type="ECO:0000256" key="5">
    <source>
        <dbReference type="ARBA" id="ARBA00022989"/>
    </source>
</evidence>
<evidence type="ECO:0000256" key="3">
    <source>
        <dbReference type="ARBA" id="ARBA00022475"/>
    </source>
</evidence>
<dbReference type="PROSITE" id="PS50928">
    <property type="entry name" value="ABC_TM1"/>
    <property type="match status" value="1"/>
</dbReference>
<organism evidence="9 10">
    <name type="scientific">Sporanaerobacter acetigenes DSM 13106</name>
    <dbReference type="NCBI Taxonomy" id="1123281"/>
    <lineage>
        <taxon>Bacteria</taxon>
        <taxon>Bacillati</taxon>
        <taxon>Bacillota</taxon>
        <taxon>Tissierellia</taxon>
        <taxon>Tissierellales</taxon>
        <taxon>Sporanaerobacteraceae</taxon>
        <taxon>Sporanaerobacter</taxon>
    </lineage>
</organism>
<dbReference type="AlphaFoldDB" id="A0A1M5VP78"/>
<dbReference type="InterPro" id="IPR000515">
    <property type="entry name" value="MetI-like"/>
</dbReference>
<protein>
    <submittedName>
        <fullName evidence="9">Oligopeptide transport system permease protein</fullName>
    </submittedName>
</protein>
<feature type="transmembrane region" description="Helical" evidence="7">
    <location>
        <begin position="150"/>
        <end position="169"/>
    </location>
</feature>
<dbReference type="InterPro" id="IPR050366">
    <property type="entry name" value="BP-dependent_transpt_permease"/>
</dbReference>
<proteinExistence type="inferred from homology"/>
<dbReference type="Pfam" id="PF00528">
    <property type="entry name" value="BPD_transp_1"/>
    <property type="match status" value="1"/>
</dbReference>
<sequence length="312" mass="34757">MEQISYENIELTSEDFQKADNSGDDAEKILRPSMTYWQDAWRRLKQNKIAMLALFVLGIIILMTIIGPHLTPWEFDIGDTSETNQLPSSQHWFGTDKLGRDIFTRVWVGGRVSIIIGIIGAFIDIFIGLIYGSISAYFGGIVDDIMMRIVEILASIPYLIVVILVSLIVGKGVGSLIIAMTITGWCYMARLVRGQILQIKGQDYILAARALGTSPLKIIMKHLIPNTIGIMIVAVTFDIPSFIFGEAFLSYIGLGIQSPNTSWGALASDAQQYMVFYPYQLFFPALMISLTMLSFQLLGDGLRDALDPKLRQ</sequence>
<dbReference type="RefSeq" id="WP_233242539.1">
    <property type="nucleotide sequence ID" value="NZ_FQXR01000004.1"/>
</dbReference>
<evidence type="ECO:0000313" key="9">
    <source>
        <dbReference type="EMBL" id="SHH77062.1"/>
    </source>
</evidence>
<keyword evidence="2 7" id="KW-0813">Transport</keyword>
<reference evidence="9 10" key="1">
    <citation type="submission" date="2016-11" db="EMBL/GenBank/DDBJ databases">
        <authorList>
            <person name="Jaros S."/>
            <person name="Januszkiewicz K."/>
            <person name="Wedrychowicz H."/>
        </authorList>
    </citation>
    <scope>NUCLEOTIDE SEQUENCE [LARGE SCALE GENOMIC DNA]</scope>
    <source>
        <strain evidence="9 10">DSM 13106</strain>
    </source>
</reference>
<dbReference type="Proteomes" id="UP000184389">
    <property type="component" value="Unassembled WGS sequence"/>
</dbReference>
<accession>A0A1M5VP78</accession>
<feature type="transmembrane region" description="Helical" evidence="7">
    <location>
        <begin position="228"/>
        <end position="256"/>
    </location>
</feature>
<keyword evidence="10" id="KW-1185">Reference proteome</keyword>
<evidence type="ECO:0000256" key="7">
    <source>
        <dbReference type="RuleBase" id="RU363032"/>
    </source>
</evidence>
<dbReference type="GO" id="GO:0005886">
    <property type="term" value="C:plasma membrane"/>
    <property type="evidence" value="ECO:0007669"/>
    <property type="project" value="UniProtKB-SubCell"/>
</dbReference>
<dbReference type="InterPro" id="IPR035906">
    <property type="entry name" value="MetI-like_sf"/>
</dbReference>
<evidence type="ECO:0000256" key="6">
    <source>
        <dbReference type="ARBA" id="ARBA00023136"/>
    </source>
</evidence>
<feature type="transmembrane region" description="Helical" evidence="7">
    <location>
        <begin position="276"/>
        <end position="299"/>
    </location>
</feature>
<keyword evidence="5 7" id="KW-1133">Transmembrane helix</keyword>
<comment type="similarity">
    <text evidence="7">Belongs to the binding-protein-dependent transport system permease family.</text>
</comment>
<dbReference type="SUPFAM" id="SSF161098">
    <property type="entry name" value="MetI-like"/>
    <property type="match status" value="1"/>
</dbReference>
<dbReference type="Gene3D" id="1.10.3720.10">
    <property type="entry name" value="MetI-like"/>
    <property type="match status" value="1"/>
</dbReference>
<keyword evidence="3" id="KW-1003">Cell membrane</keyword>